<reference evidence="2" key="1">
    <citation type="submission" date="2021-06" db="EMBL/GenBank/DDBJ databases">
        <authorList>
            <person name="Kallberg Y."/>
            <person name="Tangrot J."/>
            <person name="Rosling A."/>
        </authorList>
    </citation>
    <scope>NUCLEOTIDE SEQUENCE</scope>
    <source>
        <strain evidence="2">IN212</strain>
    </source>
</reference>
<dbReference type="EMBL" id="CAJVPZ010002077">
    <property type="protein sequence ID" value="CAG8505817.1"/>
    <property type="molecule type" value="Genomic_DNA"/>
</dbReference>
<sequence>MPHISKRRQQINQLPRKRGHFASQEEQYKVTDVQVESILEENENINAQEKDVKENNVLSDTTLSNMLASTVASSNKLLNDKTEASSNVLLDVSAEASSNTLLDVSAEAPSNTLLDASAETLSNTLLDTSAELFTTGRS</sequence>
<organism evidence="2 3">
    <name type="scientific">Racocetra fulgida</name>
    <dbReference type="NCBI Taxonomy" id="60492"/>
    <lineage>
        <taxon>Eukaryota</taxon>
        <taxon>Fungi</taxon>
        <taxon>Fungi incertae sedis</taxon>
        <taxon>Mucoromycota</taxon>
        <taxon>Glomeromycotina</taxon>
        <taxon>Glomeromycetes</taxon>
        <taxon>Diversisporales</taxon>
        <taxon>Gigasporaceae</taxon>
        <taxon>Racocetra</taxon>
    </lineage>
</organism>
<dbReference type="Proteomes" id="UP000789396">
    <property type="component" value="Unassembled WGS sequence"/>
</dbReference>
<gene>
    <name evidence="2" type="ORF">RFULGI_LOCUS2657</name>
</gene>
<dbReference type="OrthoDB" id="2421304at2759"/>
<dbReference type="AlphaFoldDB" id="A0A9N9F3A4"/>
<name>A0A9N9F3A4_9GLOM</name>
<feature type="compositionally biased region" description="Basic residues" evidence="1">
    <location>
        <begin position="1"/>
        <end position="20"/>
    </location>
</feature>
<proteinExistence type="predicted"/>
<protein>
    <submittedName>
        <fullName evidence="2">17385_t:CDS:1</fullName>
    </submittedName>
</protein>
<keyword evidence="3" id="KW-1185">Reference proteome</keyword>
<evidence type="ECO:0000256" key="1">
    <source>
        <dbReference type="SAM" id="MobiDB-lite"/>
    </source>
</evidence>
<evidence type="ECO:0000313" key="2">
    <source>
        <dbReference type="EMBL" id="CAG8505817.1"/>
    </source>
</evidence>
<feature type="region of interest" description="Disordered" evidence="1">
    <location>
        <begin position="1"/>
        <end position="26"/>
    </location>
</feature>
<comment type="caution">
    <text evidence="2">The sequence shown here is derived from an EMBL/GenBank/DDBJ whole genome shotgun (WGS) entry which is preliminary data.</text>
</comment>
<accession>A0A9N9F3A4</accession>
<evidence type="ECO:0000313" key="3">
    <source>
        <dbReference type="Proteomes" id="UP000789396"/>
    </source>
</evidence>